<evidence type="ECO:0000313" key="3">
    <source>
        <dbReference type="EMBL" id="KPM36382.1"/>
    </source>
</evidence>
<dbReference type="GO" id="GO:0005737">
    <property type="term" value="C:cytoplasm"/>
    <property type="evidence" value="ECO:0007669"/>
    <property type="project" value="TreeGrafter"/>
</dbReference>
<comment type="similarity">
    <text evidence="1">Belongs to the AB hydrolase superfamily. AB hydrolase 2 family.</text>
</comment>
<dbReference type="InterPro" id="IPR003140">
    <property type="entry name" value="PLipase/COase/thioEstase"/>
</dbReference>
<gene>
    <name evidence="3" type="ORF">AK830_g10187</name>
</gene>
<dbReference type="Proteomes" id="UP000050424">
    <property type="component" value="Unassembled WGS sequence"/>
</dbReference>
<dbReference type="GO" id="GO:0008474">
    <property type="term" value="F:palmitoyl-(protein) hydrolase activity"/>
    <property type="evidence" value="ECO:0007669"/>
    <property type="project" value="TreeGrafter"/>
</dbReference>
<dbReference type="AlphaFoldDB" id="A0A0P7B7N3"/>
<comment type="caution">
    <text evidence="3">The sequence shown here is derived from an EMBL/GenBank/DDBJ whole genome shotgun (WGS) entry which is preliminary data.</text>
</comment>
<dbReference type="STRING" id="78410.A0A0P7B7N3"/>
<dbReference type="OrthoDB" id="2418081at2759"/>
<sequence>MDPTINSLTIPPTLPHTHTVVFLHGRGDSPANFAFSLTLSPDARGLSLAQAFPSLRWVFPAPEPAKPGERTCQWFDIWNVADFADREHLQAPGLRASVARVRRILEAEAAALAGRWDRLVLAGISQGSAVGTHVLLNLDAPRLAAFLSFSARMPFPGRSLADTRAVLAGLDRVPAHDDVLRNTPVLLEHCVDDPLVLVRHGRTLRDTLAGFGADVTWSEYPDGGHWFNSPAGMEEAAVFLERVLGIRWATDAGVKSEAGSAVRGSSDAMDLD</sequence>
<feature type="domain" description="Phospholipase/carboxylesterase/thioesterase" evidence="2">
    <location>
        <begin position="9"/>
        <end position="242"/>
    </location>
</feature>
<organism evidence="3 4">
    <name type="scientific">Neonectria ditissima</name>
    <dbReference type="NCBI Taxonomy" id="78410"/>
    <lineage>
        <taxon>Eukaryota</taxon>
        <taxon>Fungi</taxon>
        <taxon>Dikarya</taxon>
        <taxon>Ascomycota</taxon>
        <taxon>Pezizomycotina</taxon>
        <taxon>Sordariomycetes</taxon>
        <taxon>Hypocreomycetidae</taxon>
        <taxon>Hypocreales</taxon>
        <taxon>Nectriaceae</taxon>
        <taxon>Neonectria</taxon>
    </lineage>
</organism>
<protein>
    <recommendedName>
        <fullName evidence="2">Phospholipase/carboxylesterase/thioesterase domain-containing protein</fullName>
    </recommendedName>
</protein>
<keyword evidence="4" id="KW-1185">Reference proteome</keyword>
<reference evidence="3 4" key="1">
    <citation type="submission" date="2015-09" db="EMBL/GenBank/DDBJ databases">
        <title>Draft genome of a European isolate of the apple canker pathogen Neonectria ditissima.</title>
        <authorList>
            <person name="Gomez-Cortecero A."/>
            <person name="Harrison R.J."/>
            <person name="Armitage A.D."/>
        </authorList>
    </citation>
    <scope>NUCLEOTIDE SEQUENCE [LARGE SCALE GENOMIC DNA]</scope>
    <source>
        <strain evidence="3 4">R09/05</strain>
    </source>
</reference>
<dbReference type="EMBL" id="LKCW01000205">
    <property type="protein sequence ID" value="KPM36382.1"/>
    <property type="molecule type" value="Genomic_DNA"/>
</dbReference>
<dbReference type="InterPro" id="IPR050565">
    <property type="entry name" value="LYPA1-2/EST-like"/>
</dbReference>
<dbReference type="GO" id="GO:0052689">
    <property type="term" value="F:carboxylic ester hydrolase activity"/>
    <property type="evidence" value="ECO:0007669"/>
    <property type="project" value="TreeGrafter"/>
</dbReference>
<evidence type="ECO:0000256" key="1">
    <source>
        <dbReference type="ARBA" id="ARBA00006499"/>
    </source>
</evidence>
<dbReference type="Pfam" id="PF02230">
    <property type="entry name" value="Abhydrolase_2"/>
    <property type="match status" value="1"/>
</dbReference>
<accession>A0A0P7B7N3</accession>
<dbReference type="PANTHER" id="PTHR10655:SF63">
    <property type="entry name" value="PHOSPHOLIPASE_CARBOXYLESTERASE_THIOESTERASE DOMAIN-CONTAINING PROTEIN"/>
    <property type="match status" value="1"/>
</dbReference>
<dbReference type="SUPFAM" id="SSF53474">
    <property type="entry name" value="alpha/beta-Hydrolases"/>
    <property type="match status" value="1"/>
</dbReference>
<dbReference type="PANTHER" id="PTHR10655">
    <property type="entry name" value="LYSOPHOSPHOLIPASE-RELATED"/>
    <property type="match status" value="1"/>
</dbReference>
<evidence type="ECO:0000259" key="2">
    <source>
        <dbReference type="Pfam" id="PF02230"/>
    </source>
</evidence>
<proteinExistence type="inferred from homology"/>
<evidence type="ECO:0000313" key="4">
    <source>
        <dbReference type="Proteomes" id="UP000050424"/>
    </source>
</evidence>
<dbReference type="Gene3D" id="3.40.50.1820">
    <property type="entry name" value="alpha/beta hydrolase"/>
    <property type="match status" value="1"/>
</dbReference>
<name>A0A0P7B7N3_9HYPO</name>
<dbReference type="InterPro" id="IPR029058">
    <property type="entry name" value="AB_hydrolase_fold"/>
</dbReference>